<dbReference type="Proteomes" id="UP000008311">
    <property type="component" value="Unassembled WGS sequence"/>
</dbReference>
<organism evidence="2 3">
    <name type="scientific">Ricinus communis</name>
    <name type="common">Castor bean</name>
    <dbReference type="NCBI Taxonomy" id="3988"/>
    <lineage>
        <taxon>Eukaryota</taxon>
        <taxon>Viridiplantae</taxon>
        <taxon>Streptophyta</taxon>
        <taxon>Embryophyta</taxon>
        <taxon>Tracheophyta</taxon>
        <taxon>Spermatophyta</taxon>
        <taxon>Magnoliopsida</taxon>
        <taxon>eudicotyledons</taxon>
        <taxon>Gunneridae</taxon>
        <taxon>Pentapetalae</taxon>
        <taxon>rosids</taxon>
        <taxon>fabids</taxon>
        <taxon>Malpighiales</taxon>
        <taxon>Euphorbiaceae</taxon>
        <taxon>Acalyphoideae</taxon>
        <taxon>Acalypheae</taxon>
        <taxon>Ricinus</taxon>
    </lineage>
</organism>
<name>B9TAI8_RICCO</name>
<dbReference type="STRING" id="3988.B9TAI8"/>
<accession>B9TAI8</accession>
<dbReference type="PANTHER" id="PTHR19446">
    <property type="entry name" value="REVERSE TRANSCRIPTASES"/>
    <property type="match status" value="1"/>
</dbReference>
<dbReference type="Pfam" id="PF00078">
    <property type="entry name" value="RVT_1"/>
    <property type="match status" value="1"/>
</dbReference>
<proteinExistence type="predicted"/>
<dbReference type="EMBL" id="EQ975789">
    <property type="protein sequence ID" value="EEF27127.1"/>
    <property type="molecule type" value="Genomic_DNA"/>
</dbReference>
<dbReference type="AlphaFoldDB" id="B9TAI8"/>
<dbReference type="SUPFAM" id="SSF56672">
    <property type="entry name" value="DNA/RNA polymerases"/>
    <property type="match status" value="1"/>
</dbReference>
<gene>
    <name evidence="2" type="ORF">RCOM_2055420</name>
</gene>
<keyword evidence="3" id="KW-1185">Reference proteome</keyword>
<protein>
    <recommendedName>
        <fullName evidence="1">Reverse transcriptase domain-containing protein</fullName>
    </recommendedName>
</protein>
<evidence type="ECO:0000313" key="3">
    <source>
        <dbReference type="Proteomes" id="UP000008311"/>
    </source>
</evidence>
<dbReference type="InterPro" id="IPR043502">
    <property type="entry name" value="DNA/RNA_pol_sf"/>
</dbReference>
<dbReference type="eggNOG" id="KOG1075">
    <property type="taxonomic scope" value="Eukaryota"/>
</dbReference>
<feature type="domain" description="Reverse transcriptase" evidence="1">
    <location>
        <begin position="95"/>
        <end position="209"/>
    </location>
</feature>
<dbReference type="InParanoid" id="B9TAI8"/>
<reference evidence="3" key="1">
    <citation type="journal article" date="2010" name="Nat. Biotechnol.">
        <title>Draft genome sequence of the oilseed species Ricinus communis.</title>
        <authorList>
            <person name="Chan A.P."/>
            <person name="Crabtree J."/>
            <person name="Zhao Q."/>
            <person name="Lorenzi H."/>
            <person name="Orvis J."/>
            <person name="Puiu D."/>
            <person name="Melake-Berhan A."/>
            <person name="Jones K.M."/>
            <person name="Redman J."/>
            <person name="Chen G."/>
            <person name="Cahoon E.B."/>
            <person name="Gedil M."/>
            <person name="Stanke M."/>
            <person name="Haas B.J."/>
            <person name="Wortman J.R."/>
            <person name="Fraser-Liggett C.M."/>
            <person name="Ravel J."/>
            <person name="Rabinowicz P.D."/>
        </authorList>
    </citation>
    <scope>NUCLEOTIDE SEQUENCE [LARGE SCALE GENOMIC DNA]</scope>
    <source>
        <strain evidence="3">cv. Hale</strain>
    </source>
</reference>
<evidence type="ECO:0000259" key="1">
    <source>
        <dbReference type="Pfam" id="PF00078"/>
    </source>
</evidence>
<evidence type="ECO:0000313" key="2">
    <source>
        <dbReference type="EMBL" id="EEF27127.1"/>
    </source>
</evidence>
<dbReference type="InterPro" id="IPR000477">
    <property type="entry name" value="RT_dom"/>
</dbReference>
<sequence>MVQLSDDTWSMDSNFQWRDAINYFSSIFSVSYEVSGSLGISSCFSNLDYLASPVLSDEVKGAMFKMSPMKSPRFDDVFNGGSIDLEINCTNTFLIPKMDAPESSNHFRPIILCNVTYKLITKVIANHLKIIMSKVISPMQSSIVKGRHIMNNIIIVKEILHLTNKMTSKTGYMVIKVDLEKAYDKLNWSFILDTLMDRSIPSGLINVIMNYITSASMQIS</sequence>